<reference evidence="1" key="1">
    <citation type="submission" date="2018-05" db="EMBL/GenBank/DDBJ databases">
        <authorList>
            <person name="Lanie J.A."/>
            <person name="Ng W.-L."/>
            <person name="Kazmierczak K.M."/>
            <person name="Andrzejewski T.M."/>
            <person name="Davidsen T.M."/>
            <person name="Wayne K.J."/>
            <person name="Tettelin H."/>
            <person name="Glass J.I."/>
            <person name="Rusch D."/>
            <person name="Podicherti R."/>
            <person name="Tsui H.-C.T."/>
            <person name="Winkler M.E."/>
        </authorList>
    </citation>
    <scope>NUCLEOTIDE SEQUENCE</scope>
</reference>
<proteinExistence type="predicted"/>
<organism evidence="1">
    <name type="scientific">marine metagenome</name>
    <dbReference type="NCBI Taxonomy" id="408172"/>
    <lineage>
        <taxon>unclassified sequences</taxon>
        <taxon>metagenomes</taxon>
        <taxon>ecological metagenomes</taxon>
    </lineage>
</organism>
<protein>
    <submittedName>
        <fullName evidence="1">Uncharacterized protein</fullName>
    </submittedName>
</protein>
<accession>A0A381YDT0</accession>
<name>A0A381YDT0_9ZZZZ</name>
<dbReference type="AlphaFoldDB" id="A0A381YDT0"/>
<dbReference type="EMBL" id="UINC01017970">
    <property type="protein sequence ID" value="SVA75050.1"/>
    <property type="molecule type" value="Genomic_DNA"/>
</dbReference>
<gene>
    <name evidence="1" type="ORF">METZ01_LOCUS127904</name>
</gene>
<evidence type="ECO:0000313" key="1">
    <source>
        <dbReference type="EMBL" id="SVA75050.1"/>
    </source>
</evidence>
<sequence>MQRKEQQLIHSLLSSDSVSFIFIPDDYYVQKESKMYQKLITPSCCITKQSPYIQKMYHVIMVKQISLDTWSIHHLTDLLKKGSIIVEKIGTPIILYRQTMEEEEGSYEEVICSLTKNYVIEQLIISGGIIVPTVSQQLVFTLEEFPDRLLRKSKDLFLETVDLLEKKLG</sequence>